<keyword evidence="2" id="KW-0489">Methyltransferase</keyword>
<dbReference type="PANTHER" id="PTHR43861">
    <property type="entry name" value="TRANS-ACONITATE 2-METHYLTRANSFERASE-RELATED"/>
    <property type="match status" value="1"/>
</dbReference>
<accession>A0A3N2DYP9</accession>
<organism evidence="2 3">
    <name type="scientific">Sinobacterium caligoides</name>
    <dbReference type="NCBI Taxonomy" id="933926"/>
    <lineage>
        <taxon>Bacteria</taxon>
        <taxon>Pseudomonadati</taxon>
        <taxon>Pseudomonadota</taxon>
        <taxon>Gammaproteobacteria</taxon>
        <taxon>Cellvibrionales</taxon>
        <taxon>Spongiibacteraceae</taxon>
        <taxon>Sinobacterium</taxon>
    </lineage>
</organism>
<dbReference type="CDD" id="cd02440">
    <property type="entry name" value="AdoMet_MTases"/>
    <property type="match status" value="1"/>
</dbReference>
<dbReference type="RefSeq" id="WP_123710932.1">
    <property type="nucleotide sequence ID" value="NZ_RKHR01000003.1"/>
</dbReference>
<dbReference type="SUPFAM" id="SSF53335">
    <property type="entry name" value="S-adenosyl-L-methionine-dependent methyltransferases"/>
    <property type="match status" value="1"/>
</dbReference>
<evidence type="ECO:0000313" key="3">
    <source>
        <dbReference type="Proteomes" id="UP000275394"/>
    </source>
</evidence>
<proteinExistence type="predicted"/>
<dbReference type="Gene3D" id="3.40.50.150">
    <property type="entry name" value="Vaccinia Virus protein VP39"/>
    <property type="match status" value="1"/>
</dbReference>
<reference evidence="2 3" key="1">
    <citation type="submission" date="2018-11" db="EMBL/GenBank/DDBJ databases">
        <title>Genomic Encyclopedia of Type Strains, Phase IV (KMG-IV): sequencing the most valuable type-strain genomes for metagenomic binning, comparative biology and taxonomic classification.</title>
        <authorList>
            <person name="Goeker M."/>
        </authorList>
    </citation>
    <scope>NUCLEOTIDE SEQUENCE [LARGE SCALE GENOMIC DNA]</scope>
    <source>
        <strain evidence="2 3">DSM 100316</strain>
    </source>
</reference>
<evidence type="ECO:0000313" key="2">
    <source>
        <dbReference type="EMBL" id="ROS04981.1"/>
    </source>
</evidence>
<dbReference type="Proteomes" id="UP000275394">
    <property type="component" value="Unassembled WGS sequence"/>
</dbReference>
<name>A0A3N2DYP9_9GAMM</name>
<evidence type="ECO:0000256" key="1">
    <source>
        <dbReference type="ARBA" id="ARBA00022679"/>
    </source>
</evidence>
<dbReference type="GO" id="GO:0032259">
    <property type="term" value="P:methylation"/>
    <property type="evidence" value="ECO:0007669"/>
    <property type="project" value="UniProtKB-KW"/>
</dbReference>
<dbReference type="InterPro" id="IPR029063">
    <property type="entry name" value="SAM-dependent_MTases_sf"/>
</dbReference>
<protein>
    <submittedName>
        <fullName evidence="2">Methyltransferase family protein</fullName>
    </submittedName>
</protein>
<dbReference type="OrthoDB" id="21342at2"/>
<dbReference type="EMBL" id="RKHR01000003">
    <property type="protein sequence ID" value="ROS04981.1"/>
    <property type="molecule type" value="Genomic_DNA"/>
</dbReference>
<gene>
    <name evidence="2" type="ORF">EDC56_0499</name>
</gene>
<dbReference type="Pfam" id="PF13489">
    <property type="entry name" value="Methyltransf_23"/>
    <property type="match status" value="1"/>
</dbReference>
<dbReference type="GO" id="GO:0008168">
    <property type="term" value="F:methyltransferase activity"/>
    <property type="evidence" value="ECO:0007669"/>
    <property type="project" value="UniProtKB-KW"/>
</dbReference>
<comment type="caution">
    <text evidence="2">The sequence shown here is derived from an EMBL/GenBank/DDBJ whole genome shotgun (WGS) entry which is preliminary data.</text>
</comment>
<keyword evidence="1 2" id="KW-0808">Transferase</keyword>
<dbReference type="AlphaFoldDB" id="A0A3N2DYP9"/>
<keyword evidence="3" id="KW-1185">Reference proteome</keyword>
<sequence>MMGDYFKNKAGSYETVSHRVNNVRNIAAAILASTELSGDMELLDFGSGTGLLLERVAPSVKKITALDISVAMNQQLDAKRSRIDCELDIVTLDLTQSNCPQKFDGIISSMTMHHIEDVEAVLVKFYSMLEEGGFIAIADLVTEDGSFHAEDTGVFHAGFDPEKFRKLAKCAGFKLVACRQVSVVKKPQGDYPVFLLTARK</sequence>
<dbReference type="PANTHER" id="PTHR43861:SF3">
    <property type="entry name" value="PUTATIVE (AFU_ORTHOLOGUE AFUA_2G14390)-RELATED"/>
    <property type="match status" value="1"/>
</dbReference>